<dbReference type="PANTHER" id="PTHR19446">
    <property type="entry name" value="REVERSE TRANSCRIPTASES"/>
    <property type="match status" value="1"/>
</dbReference>
<dbReference type="AlphaFoldDB" id="A0A0J7NCI8"/>
<accession>A0A0J7NCI8</accession>
<gene>
    <name evidence="2" type="ORF">RF55_9966</name>
</gene>
<dbReference type="InterPro" id="IPR043502">
    <property type="entry name" value="DNA/RNA_pol_sf"/>
</dbReference>
<dbReference type="Pfam" id="PF00078">
    <property type="entry name" value="RVT_1"/>
    <property type="match status" value="1"/>
</dbReference>
<dbReference type="OrthoDB" id="7700848at2759"/>
<comment type="caution">
    <text evidence="2">The sequence shown here is derived from an EMBL/GenBank/DDBJ whole genome shotgun (WGS) entry which is preliminary data.</text>
</comment>
<keyword evidence="3" id="KW-1185">Reference proteome</keyword>
<keyword evidence="2" id="KW-0695">RNA-directed DNA polymerase</keyword>
<evidence type="ECO:0000259" key="1">
    <source>
        <dbReference type="Pfam" id="PF00078"/>
    </source>
</evidence>
<dbReference type="Proteomes" id="UP000036403">
    <property type="component" value="Unassembled WGS sequence"/>
</dbReference>
<dbReference type="EMBL" id="LBMM01006825">
    <property type="protein sequence ID" value="KMQ90290.1"/>
    <property type="molecule type" value="Genomic_DNA"/>
</dbReference>
<dbReference type="PaxDb" id="67767-A0A0J7NCI8"/>
<evidence type="ECO:0000313" key="2">
    <source>
        <dbReference type="EMBL" id="KMQ90290.1"/>
    </source>
</evidence>
<evidence type="ECO:0000313" key="3">
    <source>
        <dbReference type="Proteomes" id="UP000036403"/>
    </source>
</evidence>
<proteinExistence type="predicted"/>
<keyword evidence="2" id="KW-0548">Nucleotidyltransferase</keyword>
<dbReference type="SUPFAM" id="SSF56672">
    <property type="entry name" value="DNA/RNA polymerases"/>
    <property type="match status" value="1"/>
</dbReference>
<organism evidence="2 3">
    <name type="scientific">Lasius niger</name>
    <name type="common">Black garden ant</name>
    <dbReference type="NCBI Taxonomy" id="67767"/>
    <lineage>
        <taxon>Eukaryota</taxon>
        <taxon>Metazoa</taxon>
        <taxon>Ecdysozoa</taxon>
        <taxon>Arthropoda</taxon>
        <taxon>Hexapoda</taxon>
        <taxon>Insecta</taxon>
        <taxon>Pterygota</taxon>
        <taxon>Neoptera</taxon>
        <taxon>Endopterygota</taxon>
        <taxon>Hymenoptera</taxon>
        <taxon>Apocrita</taxon>
        <taxon>Aculeata</taxon>
        <taxon>Formicoidea</taxon>
        <taxon>Formicidae</taxon>
        <taxon>Formicinae</taxon>
        <taxon>Lasius</taxon>
        <taxon>Lasius</taxon>
    </lineage>
</organism>
<keyword evidence="2" id="KW-0808">Transferase</keyword>
<dbReference type="GO" id="GO:0003964">
    <property type="term" value="F:RNA-directed DNA polymerase activity"/>
    <property type="evidence" value="ECO:0007669"/>
    <property type="project" value="UniProtKB-KW"/>
</dbReference>
<feature type="domain" description="Reverse transcriptase" evidence="1">
    <location>
        <begin position="109"/>
        <end position="253"/>
    </location>
</feature>
<name>A0A0J7NCI8_LASNI</name>
<reference evidence="2 3" key="1">
    <citation type="submission" date="2015-04" db="EMBL/GenBank/DDBJ databases">
        <title>Lasius niger genome sequencing.</title>
        <authorList>
            <person name="Konorov E.A."/>
            <person name="Nikitin M.A."/>
            <person name="Kirill M.V."/>
            <person name="Chang P."/>
        </authorList>
    </citation>
    <scope>NUCLEOTIDE SEQUENCE [LARGE SCALE GENOMIC DNA]</scope>
    <source>
        <tissue evidence="2">Whole</tissue>
    </source>
</reference>
<protein>
    <submittedName>
        <fullName evidence="2">Reverse transcriptase</fullName>
    </submittedName>
</protein>
<sequence length="323" mass="36434">MMDEKKVNKLLDSLFPRGTEHDPSADWMDLDWNEEEWGINYGETERSIKKRRSNNKAPGPDGIKARAIKNIPTEMMIQISGCFALCLREGEDWKGAKLVLIPKGEHQKIEKEELPKVRPICLLDEVGKAFERIIAERIKDWMKQHPEAQVSKFQYGFMEERSTSDALIKVQRIVTEGGRKKGGLTLAISLDVANAFNSLPSPIIREAMRRKGFSGYIRRIIDSYLSNRTVEYVLEGGMKKMTAGVPQGSILGALWKCPPLVGHRNAAPIPGGETEEQCLPKTQGFTTEERMVQGDRKRNKIYGRSVTQKTVADPFKQGGTCRD</sequence>
<dbReference type="InterPro" id="IPR000477">
    <property type="entry name" value="RT_dom"/>
</dbReference>
<dbReference type="STRING" id="67767.A0A0J7NCI8"/>